<dbReference type="AlphaFoldDB" id="A0AAD6A2E2"/>
<dbReference type="PANTHER" id="PTHR32444">
    <property type="entry name" value="BULB-TYPE LECTIN DOMAIN-CONTAINING PROTEIN"/>
    <property type="match status" value="1"/>
</dbReference>
<dbReference type="GO" id="GO:0004674">
    <property type="term" value="F:protein serine/threonine kinase activity"/>
    <property type="evidence" value="ECO:0007669"/>
    <property type="project" value="UniProtKB-EC"/>
</dbReference>
<evidence type="ECO:0000256" key="3">
    <source>
        <dbReference type="ARBA" id="ARBA00022729"/>
    </source>
</evidence>
<evidence type="ECO:0000256" key="2">
    <source>
        <dbReference type="ARBA" id="ARBA00012513"/>
    </source>
</evidence>
<evidence type="ECO:0000259" key="9">
    <source>
        <dbReference type="Pfam" id="PF00954"/>
    </source>
</evidence>
<gene>
    <name evidence="10" type="ORF">LUZ61_012174</name>
</gene>
<dbReference type="PANTHER" id="PTHR32444:SF247">
    <property type="entry name" value="OS01G0958200 PROTEIN"/>
    <property type="match status" value="1"/>
</dbReference>
<evidence type="ECO:0000313" key="11">
    <source>
        <dbReference type="Proteomes" id="UP001210211"/>
    </source>
</evidence>
<sequence>MASPKPRWFIHSLFFLCLNIPFSSFASDQFSFDNSLSGNQTISSQGDKFELGFFQLGNKYASANYYLGQQRIVSWKNSDDPAEGIFSLEIDPNGSSKYFIFWNRSKQYWSSGDWNGKFFTNVLEMNPKYLYNFEYVPNENETYFTYSLQDDSMISRFVMDLSGQIKLLKWLEESQQWILLWTQPQAQCDVYALCGPFGSCDQMNLPYCSCLKSFKEVNSIEWECSDSSEGCQRNSPLKCSVANSSSPNGETDQFFDMSSISLPDNPQILNITTIQVCNAFAFSSNNFLVWYGNLLNLQETDGSGDTLYLRLSASPSSQTT</sequence>
<proteinExistence type="predicted"/>
<comment type="caution">
    <text evidence="10">The sequence shown here is derived from an EMBL/GenBank/DDBJ whole genome shotgun (WGS) entry which is preliminary data.</text>
</comment>
<organism evidence="10 11">
    <name type="scientific">Rhynchospora tenuis</name>
    <dbReference type="NCBI Taxonomy" id="198213"/>
    <lineage>
        <taxon>Eukaryota</taxon>
        <taxon>Viridiplantae</taxon>
        <taxon>Streptophyta</taxon>
        <taxon>Embryophyta</taxon>
        <taxon>Tracheophyta</taxon>
        <taxon>Spermatophyta</taxon>
        <taxon>Magnoliopsida</taxon>
        <taxon>Liliopsida</taxon>
        <taxon>Poales</taxon>
        <taxon>Cyperaceae</taxon>
        <taxon>Cyperoideae</taxon>
        <taxon>Rhynchosporeae</taxon>
        <taxon>Rhynchospora</taxon>
    </lineage>
</organism>
<reference evidence="10 11" key="1">
    <citation type="journal article" date="2022" name="Cell">
        <title>Repeat-based holocentromeres influence genome architecture and karyotype evolution.</title>
        <authorList>
            <person name="Hofstatter P.G."/>
            <person name="Thangavel G."/>
            <person name="Lux T."/>
            <person name="Neumann P."/>
            <person name="Vondrak T."/>
            <person name="Novak P."/>
            <person name="Zhang M."/>
            <person name="Costa L."/>
            <person name="Castellani M."/>
            <person name="Scott A."/>
            <person name="Toegelov H."/>
            <person name="Fuchs J."/>
            <person name="Mata-Sucre Y."/>
            <person name="Dias Y."/>
            <person name="Vanzela A.L.L."/>
            <person name="Huettel B."/>
            <person name="Almeida C.C.S."/>
            <person name="Simkova H."/>
            <person name="Souza G."/>
            <person name="Pedrosa-Harand A."/>
            <person name="Macas J."/>
            <person name="Mayer K.F.X."/>
            <person name="Houben A."/>
            <person name="Marques A."/>
        </authorList>
    </citation>
    <scope>NUCLEOTIDE SEQUENCE [LARGE SCALE GENOMIC DNA]</scope>
    <source>
        <strain evidence="10">RhyTen1mFocal</strain>
    </source>
</reference>
<dbReference type="GO" id="GO:0016020">
    <property type="term" value="C:membrane"/>
    <property type="evidence" value="ECO:0007669"/>
    <property type="project" value="UniProtKB-SubCell"/>
</dbReference>
<evidence type="ECO:0000256" key="8">
    <source>
        <dbReference type="SAM" id="SignalP"/>
    </source>
</evidence>
<keyword evidence="5" id="KW-0675">Receptor</keyword>
<evidence type="ECO:0000256" key="7">
    <source>
        <dbReference type="ARBA" id="ARBA00048679"/>
    </source>
</evidence>
<comment type="catalytic activity">
    <reaction evidence="7">
        <text>L-seryl-[protein] + ATP = O-phospho-L-seryl-[protein] + ADP + H(+)</text>
        <dbReference type="Rhea" id="RHEA:17989"/>
        <dbReference type="Rhea" id="RHEA-COMP:9863"/>
        <dbReference type="Rhea" id="RHEA-COMP:11604"/>
        <dbReference type="ChEBI" id="CHEBI:15378"/>
        <dbReference type="ChEBI" id="CHEBI:29999"/>
        <dbReference type="ChEBI" id="CHEBI:30616"/>
        <dbReference type="ChEBI" id="CHEBI:83421"/>
        <dbReference type="ChEBI" id="CHEBI:456216"/>
        <dbReference type="EC" id="2.7.11.1"/>
    </reaction>
</comment>
<accession>A0AAD6A2E2</accession>
<dbReference type="InterPro" id="IPR036426">
    <property type="entry name" value="Bulb-type_lectin_dom_sf"/>
</dbReference>
<comment type="catalytic activity">
    <reaction evidence="6">
        <text>L-threonyl-[protein] + ATP = O-phospho-L-threonyl-[protein] + ADP + H(+)</text>
        <dbReference type="Rhea" id="RHEA:46608"/>
        <dbReference type="Rhea" id="RHEA-COMP:11060"/>
        <dbReference type="Rhea" id="RHEA-COMP:11605"/>
        <dbReference type="ChEBI" id="CHEBI:15378"/>
        <dbReference type="ChEBI" id="CHEBI:30013"/>
        <dbReference type="ChEBI" id="CHEBI:30616"/>
        <dbReference type="ChEBI" id="CHEBI:61977"/>
        <dbReference type="ChEBI" id="CHEBI:456216"/>
        <dbReference type="EC" id="2.7.11.1"/>
    </reaction>
</comment>
<dbReference type="Pfam" id="PF00954">
    <property type="entry name" value="S_locus_glycop"/>
    <property type="match status" value="1"/>
</dbReference>
<dbReference type="InterPro" id="IPR000858">
    <property type="entry name" value="S_locus_glycoprot_dom"/>
</dbReference>
<name>A0AAD6A2E2_9POAL</name>
<protein>
    <recommendedName>
        <fullName evidence="2">non-specific serine/threonine protein kinase</fullName>
        <ecNumber evidence="2">2.7.11.1</ecNumber>
    </recommendedName>
</protein>
<evidence type="ECO:0000313" key="10">
    <source>
        <dbReference type="EMBL" id="KAJ3708469.1"/>
    </source>
</evidence>
<feature type="signal peptide" evidence="8">
    <location>
        <begin position="1"/>
        <end position="26"/>
    </location>
</feature>
<evidence type="ECO:0000256" key="1">
    <source>
        <dbReference type="ARBA" id="ARBA00004479"/>
    </source>
</evidence>
<dbReference type="EC" id="2.7.11.1" evidence="2"/>
<evidence type="ECO:0000256" key="5">
    <source>
        <dbReference type="ARBA" id="ARBA00023170"/>
    </source>
</evidence>
<comment type="subcellular location">
    <subcellularLocation>
        <location evidence="1">Membrane</location>
        <topology evidence="1">Single-pass type I membrane protein</topology>
    </subcellularLocation>
</comment>
<keyword evidence="11" id="KW-1185">Reference proteome</keyword>
<dbReference type="EMBL" id="JAMRDG010000001">
    <property type="protein sequence ID" value="KAJ3708469.1"/>
    <property type="molecule type" value="Genomic_DNA"/>
</dbReference>
<dbReference type="GO" id="GO:0048544">
    <property type="term" value="P:recognition of pollen"/>
    <property type="evidence" value="ECO:0007669"/>
    <property type="project" value="InterPro"/>
</dbReference>
<evidence type="ECO:0000256" key="6">
    <source>
        <dbReference type="ARBA" id="ARBA00047899"/>
    </source>
</evidence>
<feature type="chain" id="PRO_5042187726" description="non-specific serine/threonine protein kinase" evidence="8">
    <location>
        <begin position="27"/>
        <end position="320"/>
    </location>
</feature>
<dbReference type="Gene3D" id="2.90.10.10">
    <property type="entry name" value="Bulb-type lectin domain"/>
    <property type="match status" value="1"/>
</dbReference>
<dbReference type="Proteomes" id="UP001210211">
    <property type="component" value="Unassembled WGS sequence"/>
</dbReference>
<keyword evidence="4" id="KW-1015">Disulfide bond</keyword>
<feature type="domain" description="S-locus glycoprotein" evidence="9">
    <location>
        <begin position="109"/>
        <end position="216"/>
    </location>
</feature>
<evidence type="ECO:0000256" key="4">
    <source>
        <dbReference type="ARBA" id="ARBA00023157"/>
    </source>
</evidence>
<keyword evidence="3 8" id="KW-0732">Signal</keyword>